<organism evidence="1">
    <name type="scientific">Culex pipiens</name>
    <name type="common">House mosquito</name>
    <dbReference type="NCBI Taxonomy" id="7175"/>
    <lineage>
        <taxon>Eukaryota</taxon>
        <taxon>Metazoa</taxon>
        <taxon>Ecdysozoa</taxon>
        <taxon>Arthropoda</taxon>
        <taxon>Hexapoda</taxon>
        <taxon>Insecta</taxon>
        <taxon>Pterygota</taxon>
        <taxon>Neoptera</taxon>
        <taxon>Endopterygota</taxon>
        <taxon>Diptera</taxon>
        <taxon>Nematocera</taxon>
        <taxon>Culicoidea</taxon>
        <taxon>Culicidae</taxon>
        <taxon>Culicinae</taxon>
        <taxon>Culicini</taxon>
        <taxon>Culex</taxon>
        <taxon>Culex</taxon>
    </lineage>
</organism>
<accession>A0A8D7ZX28</accession>
<dbReference type="AlphaFoldDB" id="A0A8D7ZX28"/>
<reference evidence="1" key="1">
    <citation type="submission" date="2021-05" db="EMBL/GenBank/DDBJ databases">
        <authorList>
            <person name="Alioto T."/>
            <person name="Alioto T."/>
            <person name="Gomez Garrido J."/>
        </authorList>
    </citation>
    <scope>NUCLEOTIDE SEQUENCE</scope>
</reference>
<dbReference type="EMBL" id="HBUE01006231">
    <property type="protein sequence ID" value="CAG6446168.1"/>
    <property type="molecule type" value="Transcribed_RNA"/>
</dbReference>
<name>A0A8D7ZX28_CULPI</name>
<protein>
    <submittedName>
        <fullName evidence="1">(northern house mosquito) hypothetical protein</fullName>
    </submittedName>
</protein>
<sequence length="102" mass="11331">MLTLVPDEVTPRIGKGYGNRCGRRRSKLLGTGAGMEGNGPVDQVRVGRRMVGSCQSGLVVPLAAQPAAMPRNVHCCVEPWPLFCWTCRRSRTEFWNRWSLTS</sequence>
<evidence type="ECO:0000313" key="1">
    <source>
        <dbReference type="EMBL" id="CAG6446168.1"/>
    </source>
</evidence>
<proteinExistence type="predicted"/>